<feature type="compositionally biased region" description="Low complexity" evidence="1">
    <location>
        <begin position="113"/>
        <end position="130"/>
    </location>
</feature>
<accession>A0ABW5XT58</accession>
<evidence type="ECO:0000313" key="4">
    <source>
        <dbReference type="Proteomes" id="UP001597601"/>
    </source>
</evidence>
<keyword evidence="2" id="KW-0812">Transmembrane</keyword>
<evidence type="ECO:0000256" key="2">
    <source>
        <dbReference type="SAM" id="Phobius"/>
    </source>
</evidence>
<evidence type="ECO:0000256" key="1">
    <source>
        <dbReference type="SAM" id="MobiDB-lite"/>
    </source>
</evidence>
<comment type="caution">
    <text evidence="3">The sequence shown here is derived from an EMBL/GenBank/DDBJ whole genome shotgun (WGS) entry which is preliminary data.</text>
</comment>
<organism evidence="3 4">
    <name type="scientific">Mucilaginibacter antarcticus</name>
    <dbReference type="NCBI Taxonomy" id="1855725"/>
    <lineage>
        <taxon>Bacteria</taxon>
        <taxon>Pseudomonadati</taxon>
        <taxon>Bacteroidota</taxon>
        <taxon>Sphingobacteriia</taxon>
        <taxon>Sphingobacteriales</taxon>
        <taxon>Sphingobacteriaceae</taxon>
        <taxon>Mucilaginibacter</taxon>
    </lineage>
</organism>
<sequence length="426" mass="46488">MKKEKGIDDIFKHSLQDPVNEPEFAAHDWDAFENMLDNKAATGGRVLWLRYLSAAAAVIIIAFCWWMFKPTATEIQQSVVKNKKENQSPVIDTLGGAQPQIAIKQPVNNGASTNDNTSQNKRNNNNTTDNQAVNVAKAANSNNSGRVDRDGLLREKPTAIIASKQPQADDFSTGDMIIAAQPVIVIAGPAQPTSMDVALIKTDTKSGIRSLTANTVADVRKANPSALRPQFALSILASPEVNGIGSLRSGSRGTNVGMMFTVGIKKFTLSTGANYTVKPYSVPYSQYPSSYSYKNTPETVTADCRMLDIPINLGYQVYNRSGNKITLGTGVSSYIMMHETYTYDYAAGAKVYGPSYYAVQGKSKYPFSIMNVQATYERQINSKVGLSLQPYYKIPLSAIGYSQVRVQTFGVAVGLNWNINQLTKPK</sequence>
<evidence type="ECO:0008006" key="5">
    <source>
        <dbReference type="Google" id="ProtNLM"/>
    </source>
</evidence>
<keyword evidence="2" id="KW-0472">Membrane</keyword>
<dbReference type="RefSeq" id="WP_377128705.1">
    <property type="nucleotide sequence ID" value="NZ_JBHUHN010000001.1"/>
</dbReference>
<evidence type="ECO:0000313" key="3">
    <source>
        <dbReference type="EMBL" id="MFD2865769.1"/>
    </source>
</evidence>
<name>A0ABW5XT58_9SPHI</name>
<protein>
    <recommendedName>
        <fullName evidence="5">Outer membrane protein with beta-barrel domain</fullName>
    </recommendedName>
</protein>
<proteinExistence type="predicted"/>
<dbReference type="Proteomes" id="UP001597601">
    <property type="component" value="Unassembled WGS sequence"/>
</dbReference>
<dbReference type="EMBL" id="JBHUON010000017">
    <property type="protein sequence ID" value="MFD2865769.1"/>
    <property type="molecule type" value="Genomic_DNA"/>
</dbReference>
<gene>
    <name evidence="3" type="ORF">ACFSYC_13805</name>
</gene>
<feature type="region of interest" description="Disordered" evidence="1">
    <location>
        <begin position="107"/>
        <end position="130"/>
    </location>
</feature>
<feature type="transmembrane region" description="Helical" evidence="2">
    <location>
        <begin position="48"/>
        <end position="68"/>
    </location>
</feature>
<reference evidence="4" key="1">
    <citation type="journal article" date="2019" name="Int. J. Syst. Evol. Microbiol.">
        <title>The Global Catalogue of Microorganisms (GCM) 10K type strain sequencing project: providing services to taxonomists for standard genome sequencing and annotation.</title>
        <authorList>
            <consortium name="The Broad Institute Genomics Platform"/>
            <consortium name="The Broad Institute Genome Sequencing Center for Infectious Disease"/>
            <person name="Wu L."/>
            <person name="Ma J."/>
        </authorList>
    </citation>
    <scope>NUCLEOTIDE SEQUENCE [LARGE SCALE GENOMIC DNA]</scope>
    <source>
        <strain evidence="4">KCTC 52232</strain>
    </source>
</reference>
<keyword evidence="2" id="KW-1133">Transmembrane helix</keyword>
<keyword evidence="4" id="KW-1185">Reference proteome</keyword>